<evidence type="ECO:0008006" key="2">
    <source>
        <dbReference type="Google" id="ProtNLM"/>
    </source>
</evidence>
<dbReference type="AlphaFoldDB" id="A0A1B2EQV8"/>
<geneLocation type="plasmid" evidence="1">
    <name>unnamed1</name>
</geneLocation>
<gene>
    <name evidence="1" type="ORF">BB934_28975</name>
</gene>
<organism evidence="1">
    <name type="scientific">Microvirga ossetica</name>
    <dbReference type="NCBI Taxonomy" id="1882682"/>
    <lineage>
        <taxon>Bacteria</taxon>
        <taxon>Pseudomonadati</taxon>
        <taxon>Pseudomonadota</taxon>
        <taxon>Alphaproteobacteria</taxon>
        <taxon>Hyphomicrobiales</taxon>
        <taxon>Methylobacteriaceae</taxon>
        <taxon>Microvirga</taxon>
    </lineage>
</organism>
<accession>A0A1B2EQV8</accession>
<protein>
    <recommendedName>
        <fullName evidence="2">LysR substrate-binding domain-containing protein</fullName>
    </recommendedName>
</protein>
<reference evidence="1" key="1">
    <citation type="submission" date="2016-07" db="EMBL/GenBank/DDBJ databases">
        <title>Microvirga ossetica sp. nov. a new species of rhizobia isolated from root nodules of the legume species Vicia alpestris Steven originated from North Ossetia region in the Caucasus.</title>
        <authorList>
            <person name="Safronova V.I."/>
            <person name="Kuznetsova I.G."/>
            <person name="Sazanova A.L."/>
            <person name="Belimov A."/>
            <person name="Andronov E."/>
            <person name="Osledkin Y.S."/>
            <person name="Onishchuk O.P."/>
            <person name="Kurchak O.N."/>
            <person name="Shaposhnikov A.I."/>
            <person name="Willems A."/>
            <person name="Tikhonovich I.A."/>
        </authorList>
    </citation>
    <scope>NUCLEOTIDE SEQUENCE [LARGE SCALE GENOMIC DNA]</scope>
    <source>
        <strain evidence="1">V5/3M</strain>
        <plasmid evidence="1">unnamed1</plasmid>
    </source>
</reference>
<proteinExistence type="predicted"/>
<dbReference type="KEGG" id="moc:BB934_28975"/>
<dbReference type="EMBL" id="CP016617">
    <property type="protein sequence ID" value="ANY82348.1"/>
    <property type="molecule type" value="Genomic_DNA"/>
</dbReference>
<name>A0A1B2EQV8_9HYPH</name>
<keyword evidence="1" id="KW-0614">Plasmid</keyword>
<sequence length="60" mass="7146">MHLLLSRRCAGFATEPRRVLEEVDMPALDSYLVYPEEMRSVARVQVFRDFLVTKAQRWVY</sequence>
<evidence type="ECO:0000313" key="1">
    <source>
        <dbReference type="EMBL" id="ANY82348.1"/>
    </source>
</evidence>